<evidence type="ECO:0000313" key="3">
    <source>
        <dbReference type="Proteomes" id="UP001218188"/>
    </source>
</evidence>
<reference evidence="2" key="1">
    <citation type="submission" date="2023-03" db="EMBL/GenBank/DDBJ databases">
        <title>Massive genome expansion in bonnet fungi (Mycena s.s.) driven by repeated elements and novel gene families across ecological guilds.</title>
        <authorList>
            <consortium name="Lawrence Berkeley National Laboratory"/>
            <person name="Harder C.B."/>
            <person name="Miyauchi S."/>
            <person name="Viragh M."/>
            <person name="Kuo A."/>
            <person name="Thoen E."/>
            <person name="Andreopoulos B."/>
            <person name="Lu D."/>
            <person name="Skrede I."/>
            <person name="Drula E."/>
            <person name="Henrissat B."/>
            <person name="Morin E."/>
            <person name="Kohler A."/>
            <person name="Barry K."/>
            <person name="LaButti K."/>
            <person name="Morin E."/>
            <person name="Salamov A."/>
            <person name="Lipzen A."/>
            <person name="Mereny Z."/>
            <person name="Hegedus B."/>
            <person name="Baldrian P."/>
            <person name="Stursova M."/>
            <person name="Weitz H."/>
            <person name="Taylor A."/>
            <person name="Grigoriev I.V."/>
            <person name="Nagy L.G."/>
            <person name="Martin F."/>
            <person name="Kauserud H."/>
        </authorList>
    </citation>
    <scope>NUCLEOTIDE SEQUENCE</scope>
    <source>
        <strain evidence="2">CBHHK200</strain>
    </source>
</reference>
<organism evidence="2 3">
    <name type="scientific">Mycena alexandri</name>
    <dbReference type="NCBI Taxonomy" id="1745969"/>
    <lineage>
        <taxon>Eukaryota</taxon>
        <taxon>Fungi</taxon>
        <taxon>Dikarya</taxon>
        <taxon>Basidiomycota</taxon>
        <taxon>Agaricomycotina</taxon>
        <taxon>Agaricomycetes</taxon>
        <taxon>Agaricomycetidae</taxon>
        <taxon>Agaricales</taxon>
        <taxon>Marasmiineae</taxon>
        <taxon>Mycenaceae</taxon>
        <taxon>Mycena</taxon>
    </lineage>
</organism>
<evidence type="ECO:0000256" key="1">
    <source>
        <dbReference type="SAM" id="MobiDB-lite"/>
    </source>
</evidence>
<proteinExistence type="predicted"/>
<dbReference type="EMBL" id="JARJCM010000364">
    <property type="protein sequence ID" value="KAJ7018045.1"/>
    <property type="molecule type" value="Genomic_DNA"/>
</dbReference>
<gene>
    <name evidence="2" type="ORF">C8F04DRAFT_1199572</name>
</gene>
<name>A0AAD6RZ88_9AGAR</name>
<accession>A0AAD6RZ88</accession>
<evidence type="ECO:0000313" key="2">
    <source>
        <dbReference type="EMBL" id="KAJ7018045.1"/>
    </source>
</evidence>
<comment type="caution">
    <text evidence="2">The sequence shown here is derived from an EMBL/GenBank/DDBJ whole genome shotgun (WGS) entry which is preliminary data.</text>
</comment>
<keyword evidence="3" id="KW-1185">Reference proteome</keyword>
<protein>
    <submittedName>
        <fullName evidence="2">Uncharacterized protein</fullName>
    </submittedName>
</protein>
<dbReference type="AlphaFoldDB" id="A0AAD6RZ88"/>
<dbReference type="Proteomes" id="UP001218188">
    <property type="component" value="Unassembled WGS sequence"/>
</dbReference>
<feature type="region of interest" description="Disordered" evidence="1">
    <location>
        <begin position="307"/>
        <end position="337"/>
    </location>
</feature>
<sequence length="409" mass="44445">MYHGSGGEDRRVKTMREWAGGDIPVSAHTPCQDVGGVKQVASLTSALGVATLSRKWQGMVYEVGGGDAGMQTLAAKNRGSGWKAEGAAQCGCGGWRAEGDLSQQRFGSVYGCGTNMTREFPFWWHVTRAKSQKLQHIASNLEAPSTAPLQRVVTRIKMTRHVEQGGGGDVVGASDEHFWRTTAVQFACEQLGATQHAVPLVCNGARVRVHVLLPAFSSSAPVAPTFIPTSRLTGWGEEVVTLNDTRSASAPLFLPSPPCSSEHRPTALFGGDTRFENVRGSPEYQASWSADYGNSSQSFHEMRDTEFAEDGAPCGGSGSSSSTSTDKRGESTESNKLLGLQLLMHHRRKKKARLRRRQRQTCMLHPTKHSGCESKARLRTAAAGHFIGDLDLNRYQEHANDQLKRQADH</sequence>